<dbReference type="SFLD" id="SFLDG01129">
    <property type="entry name" value="C1.5:_HAD__Beta-PGM__Phosphata"/>
    <property type="match status" value="1"/>
</dbReference>
<evidence type="ECO:0000313" key="5">
    <source>
        <dbReference type="Proteomes" id="UP001597079"/>
    </source>
</evidence>
<dbReference type="Gene3D" id="1.20.120.710">
    <property type="entry name" value="Haloacid dehalogenase hydrolase-like domain"/>
    <property type="match status" value="1"/>
</dbReference>
<dbReference type="InterPro" id="IPR051400">
    <property type="entry name" value="HAD-like_hydrolase"/>
</dbReference>
<sequence length="230" mass="26233">MIFFDVDETLLDFKASEYLGVKALFEMYCTHFDHNESAFYFQWCEIGKRHFTRYLSGELTFEEQKIARVKALFGLVGLKLNDTEALAIFNVYLTHFQDNWRPFDDVIPCLKELEGLRLGVISNGDFDQQNSKLIKMGIRDCFELVVTAGDVGVAKPDVAIFQTACGRADVSPDNCVYIGDNYVSDILPCAQIGMKGIWLNRKGIMEHRSEDVLQIQNLSELASYLSCYYP</sequence>
<dbReference type="PANTHER" id="PTHR46470:SF4">
    <property type="entry name" value="5-AMINO-6-(5-PHOSPHO-D-RIBITYLAMINO)URACIL PHOSPHATASE YIGB"/>
    <property type="match status" value="1"/>
</dbReference>
<dbReference type="NCBIfam" id="TIGR01549">
    <property type="entry name" value="HAD-SF-IA-v1"/>
    <property type="match status" value="1"/>
</dbReference>
<dbReference type="GO" id="GO:0016787">
    <property type="term" value="F:hydrolase activity"/>
    <property type="evidence" value="ECO:0007669"/>
    <property type="project" value="UniProtKB-KW"/>
</dbReference>
<evidence type="ECO:0000313" key="4">
    <source>
        <dbReference type="EMBL" id="MFD1673727.1"/>
    </source>
</evidence>
<keyword evidence="5" id="KW-1185">Reference proteome</keyword>
<gene>
    <name evidence="4" type="ORF">ACFSB2_03265</name>
</gene>
<dbReference type="SUPFAM" id="SSF56784">
    <property type="entry name" value="HAD-like"/>
    <property type="match status" value="1"/>
</dbReference>
<proteinExistence type="predicted"/>
<reference evidence="5" key="1">
    <citation type="journal article" date="2019" name="Int. J. Syst. Evol. Microbiol.">
        <title>The Global Catalogue of Microorganisms (GCM) 10K type strain sequencing project: providing services to taxonomists for standard genome sequencing and annotation.</title>
        <authorList>
            <consortium name="The Broad Institute Genomics Platform"/>
            <consortium name="The Broad Institute Genome Sequencing Center for Infectious Disease"/>
            <person name="Wu L."/>
            <person name="Ma J."/>
        </authorList>
    </citation>
    <scope>NUCLEOTIDE SEQUENCE [LARGE SCALE GENOMIC DNA]</scope>
    <source>
        <strain evidence="5">CGMCC 1.12286</strain>
    </source>
</reference>
<comment type="cofactor">
    <cofactor evidence="1">
        <name>Mg(2+)</name>
        <dbReference type="ChEBI" id="CHEBI:18420"/>
    </cofactor>
</comment>
<dbReference type="SFLD" id="SFLDS00003">
    <property type="entry name" value="Haloacid_Dehalogenase"/>
    <property type="match status" value="1"/>
</dbReference>
<dbReference type="NCBIfam" id="TIGR01509">
    <property type="entry name" value="HAD-SF-IA-v3"/>
    <property type="match status" value="1"/>
</dbReference>
<dbReference type="InterPro" id="IPR036412">
    <property type="entry name" value="HAD-like_sf"/>
</dbReference>
<dbReference type="Pfam" id="PF00702">
    <property type="entry name" value="Hydrolase"/>
    <property type="match status" value="1"/>
</dbReference>
<dbReference type="RefSeq" id="WP_377941224.1">
    <property type="nucleotide sequence ID" value="NZ_JBHUCX010000013.1"/>
</dbReference>
<name>A0ABW4JBU7_9BACL</name>
<keyword evidence="3" id="KW-0460">Magnesium</keyword>
<dbReference type="EC" id="3.1.3.-" evidence="4"/>
<evidence type="ECO:0000256" key="3">
    <source>
        <dbReference type="ARBA" id="ARBA00022842"/>
    </source>
</evidence>
<evidence type="ECO:0000256" key="2">
    <source>
        <dbReference type="ARBA" id="ARBA00022801"/>
    </source>
</evidence>
<dbReference type="Proteomes" id="UP001597079">
    <property type="component" value="Unassembled WGS sequence"/>
</dbReference>
<dbReference type="EMBL" id="JBHUCX010000013">
    <property type="protein sequence ID" value="MFD1673727.1"/>
    <property type="molecule type" value="Genomic_DNA"/>
</dbReference>
<dbReference type="Gene3D" id="3.40.50.1000">
    <property type="entry name" value="HAD superfamily/HAD-like"/>
    <property type="match status" value="1"/>
</dbReference>
<organism evidence="4 5">
    <name type="scientific">Alicyclobacillus fodiniaquatilis</name>
    <dbReference type="NCBI Taxonomy" id="1661150"/>
    <lineage>
        <taxon>Bacteria</taxon>
        <taxon>Bacillati</taxon>
        <taxon>Bacillota</taxon>
        <taxon>Bacilli</taxon>
        <taxon>Bacillales</taxon>
        <taxon>Alicyclobacillaceae</taxon>
        <taxon>Alicyclobacillus</taxon>
    </lineage>
</organism>
<dbReference type="PRINTS" id="PR00413">
    <property type="entry name" value="HADHALOGNASE"/>
</dbReference>
<accession>A0ABW4JBU7</accession>
<keyword evidence="2 4" id="KW-0378">Hydrolase</keyword>
<comment type="caution">
    <text evidence="4">The sequence shown here is derived from an EMBL/GenBank/DDBJ whole genome shotgun (WGS) entry which is preliminary data.</text>
</comment>
<dbReference type="PANTHER" id="PTHR46470">
    <property type="entry name" value="N-ACYLNEURAMINATE-9-PHOSPHATASE"/>
    <property type="match status" value="1"/>
</dbReference>
<dbReference type="InterPro" id="IPR023214">
    <property type="entry name" value="HAD_sf"/>
</dbReference>
<dbReference type="InterPro" id="IPR006439">
    <property type="entry name" value="HAD-SF_hydro_IA"/>
</dbReference>
<protein>
    <submittedName>
        <fullName evidence="4">HAD family hydrolase</fullName>
        <ecNumber evidence="4">3.1.3.-</ecNumber>
    </submittedName>
</protein>
<evidence type="ECO:0000256" key="1">
    <source>
        <dbReference type="ARBA" id="ARBA00001946"/>
    </source>
</evidence>